<evidence type="ECO:0000313" key="3">
    <source>
        <dbReference type="Proteomes" id="UP001610563"/>
    </source>
</evidence>
<gene>
    <name evidence="2" type="ORF">BJX66DRAFT_344456</name>
</gene>
<feature type="compositionally biased region" description="Acidic residues" evidence="1">
    <location>
        <begin position="141"/>
        <end position="157"/>
    </location>
</feature>
<feature type="compositionally biased region" description="Basic and acidic residues" evidence="1">
    <location>
        <begin position="320"/>
        <end position="344"/>
    </location>
</feature>
<feature type="region of interest" description="Disordered" evidence="1">
    <location>
        <begin position="316"/>
        <end position="354"/>
    </location>
</feature>
<protein>
    <submittedName>
        <fullName evidence="2">Uncharacterized protein</fullName>
    </submittedName>
</protein>
<name>A0ABR4FL70_9EURO</name>
<feature type="region of interest" description="Disordered" evidence="1">
    <location>
        <begin position="111"/>
        <end position="157"/>
    </location>
</feature>
<keyword evidence="3" id="KW-1185">Reference proteome</keyword>
<evidence type="ECO:0000256" key="1">
    <source>
        <dbReference type="SAM" id="MobiDB-lite"/>
    </source>
</evidence>
<comment type="caution">
    <text evidence="2">The sequence shown here is derived from an EMBL/GenBank/DDBJ whole genome shotgun (WGS) entry which is preliminary data.</text>
</comment>
<organism evidence="2 3">
    <name type="scientific">Aspergillus keveii</name>
    <dbReference type="NCBI Taxonomy" id="714993"/>
    <lineage>
        <taxon>Eukaryota</taxon>
        <taxon>Fungi</taxon>
        <taxon>Dikarya</taxon>
        <taxon>Ascomycota</taxon>
        <taxon>Pezizomycotina</taxon>
        <taxon>Eurotiomycetes</taxon>
        <taxon>Eurotiomycetidae</taxon>
        <taxon>Eurotiales</taxon>
        <taxon>Aspergillaceae</taxon>
        <taxon>Aspergillus</taxon>
        <taxon>Aspergillus subgen. Nidulantes</taxon>
    </lineage>
</organism>
<reference evidence="2 3" key="1">
    <citation type="submission" date="2024-07" db="EMBL/GenBank/DDBJ databases">
        <title>Section-level genome sequencing and comparative genomics of Aspergillus sections Usti and Cavernicolus.</title>
        <authorList>
            <consortium name="Lawrence Berkeley National Laboratory"/>
            <person name="Nybo J.L."/>
            <person name="Vesth T.C."/>
            <person name="Theobald S."/>
            <person name="Frisvad J.C."/>
            <person name="Larsen T.O."/>
            <person name="Kjaerboelling I."/>
            <person name="Rothschild-Mancinelli K."/>
            <person name="Lyhne E.K."/>
            <person name="Kogle M.E."/>
            <person name="Barry K."/>
            <person name="Clum A."/>
            <person name="Na H."/>
            <person name="Ledsgaard L."/>
            <person name="Lin J."/>
            <person name="Lipzen A."/>
            <person name="Kuo A."/>
            <person name="Riley R."/>
            <person name="Mondo S."/>
            <person name="Labutti K."/>
            <person name="Haridas S."/>
            <person name="Pangalinan J."/>
            <person name="Salamov A.A."/>
            <person name="Simmons B.A."/>
            <person name="Magnuson J.K."/>
            <person name="Chen J."/>
            <person name="Drula E."/>
            <person name="Henrissat B."/>
            <person name="Wiebenga A."/>
            <person name="Lubbers R.J."/>
            <person name="Gomes A.C."/>
            <person name="Makela M.R."/>
            <person name="Stajich J."/>
            <person name="Grigoriev I.V."/>
            <person name="Mortensen U.H."/>
            <person name="De Vries R.P."/>
            <person name="Baker S.E."/>
            <person name="Andersen M.R."/>
        </authorList>
    </citation>
    <scope>NUCLEOTIDE SEQUENCE [LARGE SCALE GENOMIC DNA]</scope>
    <source>
        <strain evidence="2 3">CBS 209.92</strain>
    </source>
</reference>
<feature type="region of interest" description="Disordered" evidence="1">
    <location>
        <begin position="465"/>
        <end position="497"/>
    </location>
</feature>
<dbReference type="Proteomes" id="UP001610563">
    <property type="component" value="Unassembled WGS sequence"/>
</dbReference>
<dbReference type="EMBL" id="JBFTWV010000200">
    <property type="protein sequence ID" value="KAL2783993.1"/>
    <property type="molecule type" value="Genomic_DNA"/>
</dbReference>
<sequence length="497" mass="56448">MDATDLFLRLKATKLLKHQGIATPNQGEKLTEQQDNKLIETIDNHITDWLARPENEIIDLKQFESSDNALEYLQLLSQAANYRASARAKDVEQVIAKFEKIATENKLAQSDFGMSKVPDTETPVPEVPEVPQQEVPQQEVSDPEVSDQEVSDQEVSDPELCSNSAEALWKEHKYACPEADGVRLLWEERTRRKSNSPYARDGFLCNYGVEKFNRKKNTFYREIVGAGAVSSMLEKFWKDANALSFDVSAQDFDKKRCGKVTKFHWFAYRPLKSADQELQRRLPTVKCCVEFELMEGLHIILFSNLKKLMNQSTLNAEMTRTGERDGQPPLKDKQPKKWSEKNLAYDDPDEDCKSSLEVPKETYRQMKERTYREMGLSVNNGLPTPGHVVSNASKGIEHLIDQKLHEEKARINARFEKIEGTISGFQERLDSNGRDLKMIIHLLQNKTPISSQEKNTVPLSTKLHDALKGKGAARGETPAPPYDGKHTDPVANQSIEV</sequence>
<feature type="compositionally biased region" description="Low complexity" evidence="1">
    <location>
        <begin position="120"/>
        <end position="140"/>
    </location>
</feature>
<proteinExistence type="predicted"/>
<evidence type="ECO:0000313" key="2">
    <source>
        <dbReference type="EMBL" id="KAL2783993.1"/>
    </source>
</evidence>
<accession>A0ABR4FL70</accession>